<evidence type="ECO:0000313" key="4">
    <source>
        <dbReference type="WBParaSite" id="GPUH_0000579501-mRNA-1"/>
    </source>
</evidence>
<dbReference type="AlphaFoldDB" id="A0A183DAP6"/>
<dbReference type="EMBL" id="UYRT01012694">
    <property type="protein sequence ID" value="VDK52164.1"/>
    <property type="molecule type" value="Genomic_DNA"/>
</dbReference>
<gene>
    <name evidence="2" type="ORF">GPUH_LOCUS5787</name>
</gene>
<evidence type="ECO:0000313" key="3">
    <source>
        <dbReference type="Proteomes" id="UP000271098"/>
    </source>
</evidence>
<organism evidence="4">
    <name type="scientific">Gongylonema pulchrum</name>
    <dbReference type="NCBI Taxonomy" id="637853"/>
    <lineage>
        <taxon>Eukaryota</taxon>
        <taxon>Metazoa</taxon>
        <taxon>Ecdysozoa</taxon>
        <taxon>Nematoda</taxon>
        <taxon>Chromadorea</taxon>
        <taxon>Rhabditida</taxon>
        <taxon>Spirurina</taxon>
        <taxon>Spiruromorpha</taxon>
        <taxon>Spiruroidea</taxon>
        <taxon>Gongylonematidae</taxon>
        <taxon>Gongylonema</taxon>
    </lineage>
</organism>
<proteinExistence type="predicted"/>
<sequence>MGNQNAKGITRPRRSYSSNCTSERQLLLVEPSAIIRSSSAQSRVDSKKIVSKIRHPIFLTLKIFQIYQILISYLKPQTHFSTGEERNITQQVSRSSASSSRAPSWVSDESFSISSETGSKRETNDDSLRSLSREQSVEGSSIILGRAGLYHFHRYWLDF</sequence>
<evidence type="ECO:0000256" key="1">
    <source>
        <dbReference type="SAM" id="MobiDB-lite"/>
    </source>
</evidence>
<reference evidence="4" key="1">
    <citation type="submission" date="2016-06" db="UniProtKB">
        <authorList>
            <consortium name="WormBaseParasite"/>
        </authorList>
    </citation>
    <scope>IDENTIFICATION</scope>
</reference>
<reference evidence="2 3" key="2">
    <citation type="submission" date="2018-11" db="EMBL/GenBank/DDBJ databases">
        <authorList>
            <consortium name="Pathogen Informatics"/>
        </authorList>
    </citation>
    <scope>NUCLEOTIDE SEQUENCE [LARGE SCALE GENOMIC DNA]</scope>
</reference>
<accession>A0A183DAP6</accession>
<feature type="compositionally biased region" description="Basic and acidic residues" evidence="1">
    <location>
        <begin position="118"/>
        <end position="132"/>
    </location>
</feature>
<evidence type="ECO:0000313" key="2">
    <source>
        <dbReference type="EMBL" id="VDK52164.1"/>
    </source>
</evidence>
<name>A0A183DAP6_9BILA</name>
<dbReference type="Proteomes" id="UP000271098">
    <property type="component" value="Unassembled WGS sequence"/>
</dbReference>
<protein>
    <submittedName>
        <fullName evidence="2 4">Uncharacterized protein</fullName>
    </submittedName>
</protein>
<dbReference type="WBParaSite" id="GPUH_0000579501-mRNA-1">
    <property type="protein sequence ID" value="GPUH_0000579501-mRNA-1"/>
    <property type="gene ID" value="GPUH_0000579501"/>
</dbReference>
<feature type="region of interest" description="Disordered" evidence="1">
    <location>
        <begin position="109"/>
        <end position="132"/>
    </location>
</feature>
<keyword evidence="3" id="KW-1185">Reference proteome</keyword>